<dbReference type="OrthoDB" id="1634238at2"/>
<dbReference type="GO" id="GO:0005737">
    <property type="term" value="C:cytoplasm"/>
    <property type="evidence" value="ECO:0007669"/>
    <property type="project" value="UniProtKB-SubCell"/>
</dbReference>
<dbReference type="InterPro" id="IPR002178">
    <property type="entry name" value="PTS_EIIA_type-2_dom"/>
</dbReference>
<sequence>MPLPPLPQSAIDIGASAADWRAAVALSGAALARSGAAKPGYAGEMIRMIEDHGPYVVIAPGLALAHARPGPQVITNGLSIVTLTEPVSFGHAHNDPVRVVLGLAIAEGGAHLAAVAAVANIFNDSSAIDRLASATSAEEVQQIMGVSSS</sequence>
<gene>
    <name evidence="12" type="ORF">FB472_0901</name>
</gene>
<dbReference type="CDD" id="cd00211">
    <property type="entry name" value="PTS_IIA_fru"/>
    <property type="match status" value="1"/>
</dbReference>
<feature type="domain" description="PTS EIIA type-2" evidence="11">
    <location>
        <begin position="4"/>
        <end position="147"/>
    </location>
</feature>
<evidence type="ECO:0000256" key="2">
    <source>
        <dbReference type="ARBA" id="ARBA00022448"/>
    </source>
</evidence>
<comment type="subcellular location">
    <subcellularLocation>
        <location evidence="1">Cytoplasm</location>
    </subcellularLocation>
</comment>
<dbReference type="RefSeq" id="WP_141989813.1">
    <property type="nucleotide sequence ID" value="NZ_VFRA01000001.1"/>
</dbReference>
<evidence type="ECO:0000256" key="10">
    <source>
        <dbReference type="ARBA" id="ARBA00042072"/>
    </source>
</evidence>
<comment type="caution">
    <text evidence="12">The sequence shown here is derived from an EMBL/GenBank/DDBJ whole genome shotgun (WGS) entry which is preliminary data.</text>
</comment>
<dbReference type="PANTHER" id="PTHR36203:SF1">
    <property type="entry name" value="ASCORBATE-SPECIFIC PTS SYSTEM EIIA COMPONENT"/>
    <property type="match status" value="1"/>
</dbReference>
<dbReference type="Pfam" id="PF00359">
    <property type="entry name" value="PTS_EIIA_2"/>
    <property type="match status" value="1"/>
</dbReference>
<keyword evidence="4" id="KW-0597">Phosphoprotein</keyword>
<dbReference type="PROSITE" id="PS51094">
    <property type="entry name" value="PTS_EIIA_TYPE_2"/>
    <property type="match status" value="1"/>
</dbReference>
<dbReference type="GO" id="GO:0009401">
    <property type="term" value="P:phosphoenolpyruvate-dependent sugar phosphotransferase system"/>
    <property type="evidence" value="ECO:0007669"/>
    <property type="project" value="UniProtKB-KW"/>
</dbReference>
<dbReference type="InterPro" id="IPR016152">
    <property type="entry name" value="PTrfase/Anion_transptr"/>
</dbReference>
<dbReference type="Proteomes" id="UP000316560">
    <property type="component" value="Unassembled WGS sequence"/>
</dbReference>
<reference evidence="12 13" key="1">
    <citation type="submission" date="2019-06" db="EMBL/GenBank/DDBJ databases">
        <title>Sequencing the genomes of 1000 actinobacteria strains.</title>
        <authorList>
            <person name="Klenk H.-P."/>
        </authorList>
    </citation>
    <scope>NUCLEOTIDE SEQUENCE [LARGE SCALE GENOMIC DNA]</scope>
    <source>
        <strain evidence="12 13">DSM 21947</strain>
    </source>
</reference>
<proteinExistence type="predicted"/>
<evidence type="ECO:0000256" key="4">
    <source>
        <dbReference type="ARBA" id="ARBA00022553"/>
    </source>
</evidence>
<evidence type="ECO:0000313" key="13">
    <source>
        <dbReference type="Proteomes" id="UP000316560"/>
    </source>
</evidence>
<keyword evidence="6" id="KW-0598">Phosphotransferase system</keyword>
<keyword evidence="5" id="KW-0808">Transferase</keyword>
<dbReference type="Gene3D" id="3.40.930.10">
    <property type="entry name" value="Mannitol-specific EII, Chain A"/>
    <property type="match status" value="1"/>
</dbReference>
<evidence type="ECO:0000256" key="6">
    <source>
        <dbReference type="ARBA" id="ARBA00022683"/>
    </source>
</evidence>
<evidence type="ECO:0000256" key="8">
    <source>
        <dbReference type="ARBA" id="ARBA00037387"/>
    </source>
</evidence>
<accession>A0A8H2PTJ5</accession>
<dbReference type="PANTHER" id="PTHR36203">
    <property type="entry name" value="ASCORBATE-SPECIFIC PTS SYSTEM EIIA COMPONENT"/>
    <property type="match status" value="1"/>
</dbReference>
<dbReference type="SUPFAM" id="SSF55804">
    <property type="entry name" value="Phoshotransferase/anion transport protein"/>
    <property type="match status" value="1"/>
</dbReference>
<evidence type="ECO:0000256" key="7">
    <source>
        <dbReference type="ARBA" id="ARBA00022777"/>
    </source>
</evidence>
<keyword evidence="3" id="KW-0963">Cytoplasm</keyword>
<keyword evidence="13" id="KW-1185">Reference proteome</keyword>
<evidence type="ECO:0000256" key="3">
    <source>
        <dbReference type="ARBA" id="ARBA00022490"/>
    </source>
</evidence>
<organism evidence="12 13">
    <name type="scientific">Rhodoglobus vestalii</name>
    <dbReference type="NCBI Taxonomy" id="193384"/>
    <lineage>
        <taxon>Bacteria</taxon>
        <taxon>Bacillati</taxon>
        <taxon>Actinomycetota</taxon>
        <taxon>Actinomycetes</taxon>
        <taxon>Micrococcales</taxon>
        <taxon>Microbacteriaceae</taxon>
        <taxon>Rhodoglobus</taxon>
    </lineage>
</organism>
<evidence type="ECO:0000313" key="12">
    <source>
        <dbReference type="EMBL" id="TQO19356.1"/>
    </source>
</evidence>
<dbReference type="GO" id="GO:0016301">
    <property type="term" value="F:kinase activity"/>
    <property type="evidence" value="ECO:0007669"/>
    <property type="project" value="UniProtKB-KW"/>
</dbReference>
<dbReference type="InterPro" id="IPR051351">
    <property type="entry name" value="Ascorbate-PTS_EIIA_comp"/>
</dbReference>
<keyword evidence="2" id="KW-0813">Transport</keyword>
<evidence type="ECO:0000256" key="5">
    <source>
        <dbReference type="ARBA" id="ARBA00022679"/>
    </source>
</evidence>
<dbReference type="AlphaFoldDB" id="A0A8H2PTJ5"/>
<evidence type="ECO:0000256" key="9">
    <source>
        <dbReference type="ARBA" id="ARBA00041175"/>
    </source>
</evidence>
<dbReference type="EMBL" id="VFRA01000001">
    <property type="protein sequence ID" value="TQO19356.1"/>
    <property type="molecule type" value="Genomic_DNA"/>
</dbReference>
<protein>
    <recommendedName>
        <fullName evidence="9">Ascorbate-specific PTS system EIIA component</fullName>
    </recommendedName>
    <alternativeName>
        <fullName evidence="10">Ascorbate-specific phosphotransferase enzyme IIA component</fullName>
    </alternativeName>
</protein>
<comment type="function">
    <text evidence="8">The phosphoenolpyruvate-dependent sugar phosphotransferase system (sugar PTS), a major carbohydrate active transport system, catalyzes the phosphorylation of incoming sugar substrates concomitantly with their translocation across the cell membrane. The enzyme II UlaABC PTS system is involved in ascorbate transport.</text>
</comment>
<name>A0A8H2PTJ5_9MICO</name>
<evidence type="ECO:0000259" key="11">
    <source>
        <dbReference type="PROSITE" id="PS51094"/>
    </source>
</evidence>
<keyword evidence="7" id="KW-0418">Kinase</keyword>
<evidence type="ECO:0000256" key="1">
    <source>
        <dbReference type="ARBA" id="ARBA00004496"/>
    </source>
</evidence>